<dbReference type="RefSeq" id="WP_134252508.1">
    <property type="nucleotide sequence ID" value="NZ_CP038009.1"/>
</dbReference>
<dbReference type="EMBL" id="CP038009">
    <property type="protein sequence ID" value="QBQ16449.1"/>
    <property type="molecule type" value="Genomic_DNA"/>
</dbReference>
<dbReference type="InterPro" id="IPR028966">
    <property type="entry name" value="Imm72"/>
</dbReference>
<sequence length="370" mass="43531">MLNNQTNLPVEKKEARNKAFYLIKKYTSYMFLDYARKLNQQFLDAFERQLRNPSLEFLQSKDIEYFQKQHEGQYIYFFERMARQEQGLSLLKNSKHKSEAYELCIADFKGRLFGRYADEIGLDNAPFYQLMGLGHEYSGNLFLKNDHFGYIRDVLIASEMISTLIISISGDDSKYFIPEEDRLFEKWTYETIFYKPLLNGLQWPLPRLYPQSIMECPPFNENSIGEIANGEEIIITGIYEPWLPITGKVGCPNYFLEGTIATEYQLEGTDEWVDVKWRLIWEDKRYLDGTIPEEEKAYVFDIENIGIKCTQTDAESIERLSIRAGQVCPKTGYWFTVAQENSRQYFKQGEILPEIKNQDWGEVYWQFDGG</sequence>
<feature type="domain" description="Immunity protein 71" evidence="2">
    <location>
        <begin position="12"/>
        <end position="144"/>
    </location>
</feature>
<protein>
    <recommendedName>
        <fullName evidence="5">Immunity protein 72 domain-containing protein</fullName>
    </recommendedName>
</protein>
<dbReference type="InterPro" id="IPR028950">
    <property type="entry name" value="Imm71"/>
</dbReference>
<gene>
    <name evidence="3" type="ORF">AHTJR_09215</name>
</gene>
<dbReference type="Pfam" id="PF15584">
    <property type="entry name" value="Imm72"/>
    <property type="match status" value="1"/>
</dbReference>
<dbReference type="Pfam" id="PF15602">
    <property type="entry name" value="Imm71"/>
    <property type="match status" value="1"/>
</dbReference>
<organism evidence="3 4">
    <name type="scientific">Acinetobacter haemolyticus</name>
    <dbReference type="NCBI Taxonomy" id="29430"/>
    <lineage>
        <taxon>Bacteria</taxon>
        <taxon>Pseudomonadati</taxon>
        <taxon>Pseudomonadota</taxon>
        <taxon>Gammaproteobacteria</taxon>
        <taxon>Moraxellales</taxon>
        <taxon>Moraxellaceae</taxon>
        <taxon>Acinetobacter</taxon>
    </lineage>
</organism>
<evidence type="ECO:0000259" key="2">
    <source>
        <dbReference type="Pfam" id="PF15602"/>
    </source>
</evidence>
<evidence type="ECO:0000313" key="4">
    <source>
        <dbReference type="Proteomes" id="UP000294395"/>
    </source>
</evidence>
<name>A0A4V1ASR8_ACIHA</name>
<proteinExistence type="predicted"/>
<evidence type="ECO:0000313" key="3">
    <source>
        <dbReference type="EMBL" id="QBQ16449.1"/>
    </source>
</evidence>
<dbReference type="AlphaFoldDB" id="A0A4V1ASR8"/>
<evidence type="ECO:0008006" key="5">
    <source>
        <dbReference type="Google" id="ProtNLM"/>
    </source>
</evidence>
<dbReference type="Proteomes" id="UP000294395">
    <property type="component" value="Chromosome"/>
</dbReference>
<accession>A0A4V1ASR8</accession>
<reference evidence="3 4" key="1">
    <citation type="submission" date="2019-03" db="EMBL/GenBank/DDBJ databases">
        <title>Complete genome sequence of two outbreak-associated Acinetobacter haemolyticus strains.</title>
        <authorList>
            <person name="Bai L."/>
            <person name="Zhang S.-C."/>
            <person name="Deng Y."/>
            <person name="Song C.-C."/>
            <person name="Kang G.-B."/>
            <person name="Dong Y."/>
            <person name="Wang Y."/>
            <person name="Gao F."/>
            <person name="Huang H."/>
        </authorList>
    </citation>
    <scope>NUCLEOTIDE SEQUENCE [LARGE SCALE GENOMIC DNA]</scope>
    <source>
        <strain evidence="3 4">TJR01</strain>
    </source>
</reference>
<evidence type="ECO:0000259" key="1">
    <source>
        <dbReference type="Pfam" id="PF15584"/>
    </source>
</evidence>
<feature type="domain" description="Immunity protein 72" evidence="1">
    <location>
        <begin position="218"/>
        <end position="298"/>
    </location>
</feature>